<protein>
    <submittedName>
        <fullName evidence="1">Uncharacterized protein</fullName>
    </submittedName>
</protein>
<dbReference type="Proteomes" id="UP000593765">
    <property type="component" value="Chromosome"/>
</dbReference>
<organism evidence="1 2">
    <name type="scientific">Humisphaera borealis</name>
    <dbReference type="NCBI Taxonomy" id="2807512"/>
    <lineage>
        <taxon>Bacteria</taxon>
        <taxon>Pseudomonadati</taxon>
        <taxon>Planctomycetota</taxon>
        <taxon>Phycisphaerae</taxon>
        <taxon>Tepidisphaerales</taxon>
        <taxon>Tepidisphaeraceae</taxon>
        <taxon>Humisphaera</taxon>
    </lineage>
</organism>
<reference evidence="1 2" key="1">
    <citation type="submission" date="2020-10" db="EMBL/GenBank/DDBJ databases">
        <title>Wide distribution of Phycisphaera-like planctomycetes from WD2101 soil group in peatlands and genome analysis of the first cultivated representative.</title>
        <authorList>
            <person name="Dedysh S.N."/>
            <person name="Beletsky A.V."/>
            <person name="Ivanova A."/>
            <person name="Kulichevskaya I.S."/>
            <person name="Suzina N.E."/>
            <person name="Philippov D.A."/>
            <person name="Rakitin A.L."/>
            <person name="Mardanov A.V."/>
            <person name="Ravin N.V."/>
        </authorList>
    </citation>
    <scope>NUCLEOTIDE SEQUENCE [LARGE SCALE GENOMIC DNA]</scope>
    <source>
        <strain evidence="1 2">M1803</strain>
    </source>
</reference>
<sequence length="214" mass="23035">MDRLLSQTIDRANQVLSEPLAPGATAAQAKVILAERGEQARRLAASLVGQRVTVHISVADVVDLGPLDPSTDKSLSKAHKLAVKGSAVLPLPPQVEKDWKQRSLDVAADYNKKIAYDRQKARDATIDLTRNMYAGSATRAEAKRNAHLREIQADQALWAARATLLVVGDDADLARRRGGESVRGEAEILSVDFTPGHRSALGCGMKTGAKPGEW</sequence>
<dbReference type="EMBL" id="CP063458">
    <property type="protein sequence ID" value="QOV88384.1"/>
    <property type="molecule type" value="Genomic_DNA"/>
</dbReference>
<evidence type="ECO:0000313" key="1">
    <source>
        <dbReference type="EMBL" id="QOV88384.1"/>
    </source>
</evidence>
<gene>
    <name evidence="1" type="ORF">IPV69_19325</name>
</gene>
<dbReference type="RefSeq" id="WP_206291363.1">
    <property type="nucleotide sequence ID" value="NZ_CP063458.1"/>
</dbReference>
<proteinExistence type="predicted"/>
<dbReference type="AlphaFoldDB" id="A0A7M2WSY2"/>
<evidence type="ECO:0000313" key="2">
    <source>
        <dbReference type="Proteomes" id="UP000593765"/>
    </source>
</evidence>
<dbReference type="KEGG" id="hbs:IPV69_19325"/>
<accession>A0A7M2WSY2</accession>
<name>A0A7M2WSY2_9BACT</name>
<keyword evidence="2" id="KW-1185">Reference proteome</keyword>